<dbReference type="EMBL" id="BMDD01000001">
    <property type="protein sequence ID" value="GGH71593.1"/>
    <property type="molecule type" value="Genomic_DNA"/>
</dbReference>
<name>A0ABQ1ZPR9_9BACL</name>
<keyword evidence="2" id="KW-1185">Reference proteome</keyword>
<comment type="caution">
    <text evidence="1">The sequence shown here is derived from an EMBL/GenBank/DDBJ whole genome shotgun (WGS) entry which is preliminary data.</text>
</comment>
<protein>
    <recommendedName>
        <fullName evidence="3">AroM protein</fullName>
    </recommendedName>
</protein>
<dbReference type="Pfam" id="PF07302">
    <property type="entry name" value="AroM"/>
    <property type="match status" value="1"/>
</dbReference>
<reference evidence="2" key="1">
    <citation type="journal article" date="2019" name="Int. J. Syst. Evol. Microbiol.">
        <title>The Global Catalogue of Microorganisms (GCM) 10K type strain sequencing project: providing services to taxonomists for standard genome sequencing and annotation.</title>
        <authorList>
            <consortium name="The Broad Institute Genomics Platform"/>
            <consortium name="The Broad Institute Genome Sequencing Center for Infectious Disease"/>
            <person name="Wu L."/>
            <person name="Ma J."/>
        </authorList>
    </citation>
    <scope>NUCLEOTIDE SEQUENCE [LARGE SCALE GENOMIC DNA]</scope>
    <source>
        <strain evidence="2">CCM 8702</strain>
    </source>
</reference>
<dbReference type="NCBIfam" id="NF007788">
    <property type="entry name" value="PRK10481.1"/>
    <property type="match status" value="1"/>
</dbReference>
<sequence>MGMITIGQAPRTDVAPILEDALGEGIELIQVGALDGMVESDIREQLYPEGSDDHVLTSRLANGQAVVFSRNKIKPFIQQKINELEGQGIGQILLLCTGVFPGLMTANALLYEPDRLLPPLLKALAGERRLGVIGPLEQQAESLRLKYGPYGLEPVYASASPYAPDREAFRNAARSLNGCADLIILDCMGYTKEMRSWVTEELDIPVILSNALIGKILSETV</sequence>
<dbReference type="RefSeq" id="WP_268239422.1">
    <property type="nucleotide sequence ID" value="NZ_BMDD01000001.1"/>
</dbReference>
<gene>
    <name evidence="1" type="ORF">GCM10007362_08850</name>
</gene>
<evidence type="ECO:0000313" key="2">
    <source>
        <dbReference type="Proteomes" id="UP000605427"/>
    </source>
</evidence>
<dbReference type="Proteomes" id="UP000605427">
    <property type="component" value="Unassembled WGS sequence"/>
</dbReference>
<dbReference type="InterPro" id="IPR010843">
    <property type="entry name" value="Uncharacterised_AroM"/>
</dbReference>
<proteinExistence type="predicted"/>
<accession>A0ABQ1ZPR9</accession>
<evidence type="ECO:0008006" key="3">
    <source>
        <dbReference type="Google" id="ProtNLM"/>
    </source>
</evidence>
<organism evidence="1 2">
    <name type="scientific">Saccharibacillus endophyticus</name>
    <dbReference type="NCBI Taxonomy" id="2060666"/>
    <lineage>
        <taxon>Bacteria</taxon>
        <taxon>Bacillati</taxon>
        <taxon>Bacillota</taxon>
        <taxon>Bacilli</taxon>
        <taxon>Bacillales</taxon>
        <taxon>Paenibacillaceae</taxon>
        <taxon>Saccharibacillus</taxon>
    </lineage>
</organism>
<evidence type="ECO:0000313" key="1">
    <source>
        <dbReference type="EMBL" id="GGH71593.1"/>
    </source>
</evidence>